<dbReference type="Gene3D" id="3.40.50.1820">
    <property type="entry name" value="alpha/beta hydrolase"/>
    <property type="match status" value="1"/>
</dbReference>
<evidence type="ECO:0000259" key="2">
    <source>
        <dbReference type="Pfam" id="PF00561"/>
    </source>
</evidence>
<evidence type="ECO:0000256" key="1">
    <source>
        <dbReference type="SAM" id="SignalP"/>
    </source>
</evidence>
<feature type="domain" description="AB hydrolase-1" evidence="2">
    <location>
        <begin position="47"/>
        <end position="152"/>
    </location>
</feature>
<dbReference type="EMBL" id="PYGK01000016">
    <property type="protein sequence ID" value="PSL24118.1"/>
    <property type="molecule type" value="Genomic_DNA"/>
</dbReference>
<comment type="caution">
    <text evidence="3">The sequence shown here is derived from an EMBL/GenBank/DDBJ whole genome shotgun (WGS) entry which is preliminary data.</text>
</comment>
<dbReference type="SUPFAM" id="SSF53474">
    <property type="entry name" value="alpha/beta-Hydrolases"/>
    <property type="match status" value="1"/>
</dbReference>
<keyword evidence="1" id="KW-0732">Signal</keyword>
<dbReference type="Pfam" id="PF00561">
    <property type="entry name" value="Abhydrolase_1"/>
    <property type="match status" value="1"/>
</dbReference>
<feature type="chain" id="PRO_5015197665" evidence="1">
    <location>
        <begin position="22"/>
        <end position="283"/>
    </location>
</feature>
<name>A0A2P8FQW3_9BACT</name>
<feature type="signal peptide" evidence="1">
    <location>
        <begin position="1"/>
        <end position="21"/>
    </location>
</feature>
<dbReference type="OrthoDB" id="2247630at2"/>
<dbReference type="Proteomes" id="UP000240978">
    <property type="component" value="Unassembled WGS sequence"/>
</dbReference>
<evidence type="ECO:0000313" key="4">
    <source>
        <dbReference type="Proteomes" id="UP000240978"/>
    </source>
</evidence>
<dbReference type="PANTHER" id="PTHR46331:SF2">
    <property type="entry name" value="VALACYCLOVIR HYDROLASE"/>
    <property type="match status" value="1"/>
</dbReference>
<dbReference type="PANTHER" id="PTHR46331">
    <property type="entry name" value="VALACYCLOVIR HYDROLASE"/>
    <property type="match status" value="1"/>
</dbReference>
<dbReference type="GO" id="GO:0017171">
    <property type="term" value="F:serine hydrolase activity"/>
    <property type="evidence" value="ECO:0007669"/>
    <property type="project" value="TreeGrafter"/>
</dbReference>
<keyword evidence="4" id="KW-1185">Reference proteome</keyword>
<dbReference type="InterPro" id="IPR029058">
    <property type="entry name" value="AB_hydrolase_fold"/>
</dbReference>
<protein>
    <submittedName>
        <fullName evidence="3">Pimeloyl-ACP methyl ester carboxylesterase</fullName>
    </submittedName>
</protein>
<proteinExistence type="predicted"/>
<accession>A0A2P8FQW3</accession>
<dbReference type="InterPro" id="IPR000073">
    <property type="entry name" value="AB_hydrolase_1"/>
</dbReference>
<gene>
    <name evidence="3" type="ORF">CLV42_116104</name>
</gene>
<evidence type="ECO:0000313" key="3">
    <source>
        <dbReference type="EMBL" id="PSL24118.1"/>
    </source>
</evidence>
<reference evidence="3 4" key="1">
    <citation type="submission" date="2018-03" db="EMBL/GenBank/DDBJ databases">
        <title>Genomic Encyclopedia of Archaeal and Bacterial Type Strains, Phase II (KMG-II): from individual species to whole genera.</title>
        <authorList>
            <person name="Goeker M."/>
        </authorList>
    </citation>
    <scope>NUCLEOTIDE SEQUENCE [LARGE SCALE GENOMIC DNA]</scope>
    <source>
        <strain evidence="3 4">DSM 18107</strain>
    </source>
</reference>
<sequence length="283" mass="31228">MQIRSLILLFLVMTTHLQMNAQHEQTGHYATVNGLKMYYEIHGKGMPLVLLHGGGSTIASNWSRILPELAKSHQVIAVELQAHGHTADIDRPLSFEQDADDVAALLKQLHIEEADIMGFSNGATTSLQIAIRHPKLVNKLVLASTLYKREGMMPGFFEGMEHATFDQMPQPLKDAYLKANPDPKGLDAMFHRDVARMVGFKDINDEQIKNIQAPALVINGDAEAIKAEHAFALSRTLPHAQLAILPGGHGDYIGEICAPDRNSKIPDLVVAMIDKFLKEESSK</sequence>
<organism evidence="3 4">
    <name type="scientific">Chitinophaga ginsengisoli</name>
    <dbReference type="NCBI Taxonomy" id="363837"/>
    <lineage>
        <taxon>Bacteria</taxon>
        <taxon>Pseudomonadati</taxon>
        <taxon>Bacteroidota</taxon>
        <taxon>Chitinophagia</taxon>
        <taxon>Chitinophagales</taxon>
        <taxon>Chitinophagaceae</taxon>
        <taxon>Chitinophaga</taxon>
    </lineage>
</organism>
<dbReference type="AlphaFoldDB" id="A0A2P8FQW3"/>